<evidence type="ECO:0000313" key="1">
    <source>
        <dbReference type="EMBL" id="KAA6371859.1"/>
    </source>
</evidence>
<dbReference type="AlphaFoldDB" id="A0A5J4UN01"/>
<name>A0A5J4UN01_9EUKA</name>
<dbReference type="Proteomes" id="UP000324800">
    <property type="component" value="Unassembled WGS sequence"/>
</dbReference>
<proteinExistence type="predicted"/>
<sequence length="73" mass="8413">MVNNLRILPAPNFDRYLVDKSPQTIFVAAKNLKIVQVFESLIIDWSRNVKPVVELEYWMEKMGPGDAVAHRVT</sequence>
<organism evidence="1 2">
    <name type="scientific">Streblomastix strix</name>
    <dbReference type="NCBI Taxonomy" id="222440"/>
    <lineage>
        <taxon>Eukaryota</taxon>
        <taxon>Metamonada</taxon>
        <taxon>Preaxostyla</taxon>
        <taxon>Oxymonadida</taxon>
        <taxon>Streblomastigidae</taxon>
        <taxon>Streblomastix</taxon>
    </lineage>
</organism>
<comment type="caution">
    <text evidence="1">The sequence shown here is derived from an EMBL/GenBank/DDBJ whole genome shotgun (WGS) entry which is preliminary data.</text>
</comment>
<evidence type="ECO:0000313" key="2">
    <source>
        <dbReference type="Proteomes" id="UP000324800"/>
    </source>
</evidence>
<gene>
    <name evidence="1" type="ORF">EZS28_032614</name>
</gene>
<protein>
    <submittedName>
        <fullName evidence="1">Uncharacterized protein</fullName>
    </submittedName>
</protein>
<accession>A0A5J4UN01</accession>
<dbReference type="EMBL" id="SNRW01014095">
    <property type="protein sequence ID" value="KAA6371859.1"/>
    <property type="molecule type" value="Genomic_DNA"/>
</dbReference>
<reference evidence="1 2" key="1">
    <citation type="submission" date="2019-03" db="EMBL/GenBank/DDBJ databases">
        <title>Single cell metagenomics reveals metabolic interactions within the superorganism composed of flagellate Streblomastix strix and complex community of Bacteroidetes bacteria on its surface.</title>
        <authorList>
            <person name="Treitli S.C."/>
            <person name="Kolisko M."/>
            <person name="Husnik F."/>
            <person name="Keeling P."/>
            <person name="Hampl V."/>
        </authorList>
    </citation>
    <scope>NUCLEOTIDE SEQUENCE [LARGE SCALE GENOMIC DNA]</scope>
    <source>
        <strain evidence="1">ST1C</strain>
    </source>
</reference>